<dbReference type="SUPFAM" id="SSF46689">
    <property type="entry name" value="Homeodomain-like"/>
    <property type="match status" value="1"/>
</dbReference>
<dbReference type="Gene3D" id="1.10.357.10">
    <property type="entry name" value="Tetracycline Repressor, domain 2"/>
    <property type="match status" value="1"/>
</dbReference>
<evidence type="ECO:0000256" key="2">
    <source>
        <dbReference type="ARBA" id="ARBA00023015"/>
    </source>
</evidence>
<evidence type="ECO:0000256" key="1">
    <source>
        <dbReference type="ARBA" id="ARBA00022491"/>
    </source>
</evidence>
<dbReference type="PRINTS" id="PR00455">
    <property type="entry name" value="HTHTETR"/>
</dbReference>
<feature type="DNA-binding region" description="H-T-H motif" evidence="5">
    <location>
        <begin position="53"/>
        <end position="72"/>
    </location>
</feature>
<dbReference type="GO" id="GO:0003700">
    <property type="term" value="F:DNA-binding transcription factor activity"/>
    <property type="evidence" value="ECO:0007669"/>
    <property type="project" value="TreeGrafter"/>
</dbReference>
<dbReference type="AlphaFoldDB" id="A0A423ERN8"/>
<feature type="domain" description="HTH tetR-type" evidence="6">
    <location>
        <begin position="30"/>
        <end position="90"/>
    </location>
</feature>
<reference evidence="7 8" key="1">
    <citation type="submission" date="2016-10" db="EMBL/GenBank/DDBJ databases">
        <title>Comparative genome analysis of multiple Pseudomonas spp. focuses on biocontrol and plant growth promoting traits.</title>
        <authorList>
            <person name="Tao X.-Y."/>
            <person name="Taylor C.G."/>
        </authorList>
    </citation>
    <scope>NUCLEOTIDE SEQUENCE [LARGE SCALE GENOMIC DNA]</scope>
    <source>
        <strain evidence="7 8">29G9</strain>
    </source>
</reference>
<evidence type="ECO:0000256" key="5">
    <source>
        <dbReference type="PROSITE-ProRule" id="PRU00335"/>
    </source>
</evidence>
<dbReference type="RefSeq" id="WP_123718367.1">
    <property type="nucleotide sequence ID" value="NZ_MOAY01000081.1"/>
</dbReference>
<evidence type="ECO:0000256" key="3">
    <source>
        <dbReference type="ARBA" id="ARBA00023125"/>
    </source>
</evidence>
<evidence type="ECO:0000313" key="8">
    <source>
        <dbReference type="Proteomes" id="UP000284656"/>
    </source>
</evidence>
<sequence length="226" mass="25360">MQPTTTHAPELPVLAARSTDLTVSEVSLANDRHQQIRDFALNMFVTHGYGNVSLRQLAEPLGLRAGSLYNHLESKQALLFELIHDHMQHLLDSVRREVGKARNQATKLRAFIATHLYFHTRYQSLSLLSNLELRSLECAYQDEIKSLLKQYRGCLSEILKQGMASGVFRTQPISGAVQAILAMLSGVAFWFDEHDQIDSKQLTRQFTHMVFGALGAAPGLIHRLAP</sequence>
<evidence type="ECO:0000259" key="6">
    <source>
        <dbReference type="PROSITE" id="PS50977"/>
    </source>
</evidence>
<comment type="caution">
    <text evidence="7">The sequence shown here is derived from an EMBL/GenBank/DDBJ whole genome shotgun (WGS) entry which is preliminary data.</text>
</comment>
<dbReference type="Pfam" id="PF17932">
    <property type="entry name" value="TetR_C_24"/>
    <property type="match status" value="1"/>
</dbReference>
<dbReference type="InterPro" id="IPR050109">
    <property type="entry name" value="HTH-type_TetR-like_transc_reg"/>
</dbReference>
<keyword evidence="3 5" id="KW-0238">DNA-binding</keyword>
<name>A0A423ERN8_9PSED</name>
<evidence type="ECO:0000313" key="7">
    <source>
        <dbReference type="EMBL" id="ROM33985.1"/>
    </source>
</evidence>
<dbReference type="PANTHER" id="PTHR30055:SF175">
    <property type="entry name" value="HTH-TYPE TRANSCRIPTIONAL REPRESSOR KSTR2"/>
    <property type="match status" value="1"/>
</dbReference>
<dbReference type="InterPro" id="IPR036271">
    <property type="entry name" value="Tet_transcr_reg_TetR-rel_C_sf"/>
</dbReference>
<protein>
    <recommendedName>
        <fullName evidence="6">HTH tetR-type domain-containing protein</fullName>
    </recommendedName>
</protein>
<dbReference type="SUPFAM" id="SSF48498">
    <property type="entry name" value="Tetracyclin repressor-like, C-terminal domain"/>
    <property type="match status" value="1"/>
</dbReference>
<dbReference type="EMBL" id="MOAY01000081">
    <property type="protein sequence ID" value="ROM33985.1"/>
    <property type="molecule type" value="Genomic_DNA"/>
</dbReference>
<keyword evidence="1" id="KW-0678">Repressor</keyword>
<dbReference type="GO" id="GO:0000976">
    <property type="term" value="F:transcription cis-regulatory region binding"/>
    <property type="evidence" value="ECO:0007669"/>
    <property type="project" value="TreeGrafter"/>
</dbReference>
<accession>A0A423ERN8</accession>
<gene>
    <name evidence="7" type="ORF">BK648_24825</name>
</gene>
<dbReference type="InterPro" id="IPR009057">
    <property type="entry name" value="Homeodomain-like_sf"/>
</dbReference>
<organism evidence="7 8">
    <name type="scientific">Pseudomonas poae</name>
    <dbReference type="NCBI Taxonomy" id="200451"/>
    <lineage>
        <taxon>Bacteria</taxon>
        <taxon>Pseudomonadati</taxon>
        <taxon>Pseudomonadota</taxon>
        <taxon>Gammaproteobacteria</taxon>
        <taxon>Pseudomonadales</taxon>
        <taxon>Pseudomonadaceae</taxon>
        <taxon>Pseudomonas</taxon>
    </lineage>
</organism>
<dbReference type="Proteomes" id="UP000284656">
    <property type="component" value="Unassembled WGS sequence"/>
</dbReference>
<dbReference type="PANTHER" id="PTHR30055">
    <property type="entry name" value="HTH-TYPE TRANSCRIPTIONAL REGULATOR RUTR"/>
    <property type="match status" value="1"/>
</dbReference>
<evidence type="ECO:0000256" key="4">
    <source>
        <dbReference type="ARBA" id="ARBA00023163"/>
    </source>
</evidence>
<dbReference type="PROSITE" id="PS50977">
    <property type="entry name" value="HTH_TETR_2"/>
    <property type="match status" value="1"/>
</dbReference>
<dbReference type="InterPro" id="IPR041490">
    <property type="entry name" value="KstR2_TetR_C"/>
</dbReference>
<keyword evidence="2" id="KW-0805">Transcription regulation</keyword>
<dbReference type="Pfam" id="PF00440">
    <property type="entry name" value="TetR_N"/>
    <property type="match status" value="1"/>
</dbReference>
<keyword evidence="4" id="KW-0804">Transcription</keyword>
<proteinExistence type="predicted"/>
<dbReference type="InterPro" id="IPR001647">
    <property type="entry name" value="HTH_TetR"/>
</dbReference>